<keyword evidence="6" id="KW-0145">Chemotaxis</keyword>
<evidence type="ECO:0000313" key="13">
    <source>
        <dbReference type="Proteomes" id="UP000317369"/>
    </source>
</evidence>
<reference evidence="12 13" key="1">
    <citation type="submission" date="2019-02" db="EMBL/GenBank/DDBJ databases">
        <title>Deep-cultivation of Planctomycetes and their phenomic and genomic characterization uncovers novel biology.</title>
        <authorList>
            <person name="Wiegand S."/>
            <person name="Jogler M."/>
            <person name="Boedeker C."/>
            <person name="Pinto D."/>
            <person name="Vollmers J."/>
            <person name="Rivas-Marin E."/>
            <person name="Kohn T."/>
            <person name="Peeters S.H."/>
            <person name="Heuer A."/>
            <person name="Rast P."/>
            <person name="Oberbeckmann S."/>
            <person name="Bunk B."/>
            <person name="Jeske O."/>
            <person name="Meyerdierks A."/>
            <person name="Storesund J.E."/>
            <person name="Kallscheuer N."/>
            <person name="Luecker S."/>
            <person name="Lage O.M."/>
            <person name="Pohl T."/>
            <person name="Merkel B.J."/>
            <person name="Hornburger P."/>
            <person name="Mueller R.-W."/>
            <person name="Bruemmer F."/>
            <person name="Labrenz M."/>
            <person name="Spormann A.M."/>
            <person name="Op den Camp H."/>
            <person name="Overmann J."/>
            <person name="Amann R."/>
            <person name="Jetten M.S.M."/>
            <person name="Mascher T."/>
            <person name="Medema M.H."/>
            <person name="Devos D.P."/>
            <person name="Kaster A.-K."/>
            <person name="Ovreas L."/>
            <person name="Rohde M."/>
            <person name="Galperin M.Y."/>
            <person name="Jogler C."/>
        </authorList>
    </citation>
    <scope>NUCLEOTIDE SEQUENCE [LARGE SCALE GENOMIC DNA]</scope>
    <source>
        <strain evidence="12 13">KS4</strain>
    </source>
</reference>
<dbReference type="InterPro" id="IPR012823">
    <property type="entry name" value="Flagell_FliJ"/>
</dbReference>
<keyword evidence="9" id="KW-0472">Membrane</keyword>
<keyword evidence="13" id="KW-1185">Reference proteome</keyword>
<gene>
    <name evidence="12" type="ORF">KS4_12140</name>
</gene>
<accession>A0A517YSF9</accession>
<dbReference type="GO" id="GO:0015031">
    <property type="term" value="P:protein transport"/>
    <property type="evidence" value="ECO:0007669"/>
    <property type="project" value="UniProtKB-KW"/>
</dbReference>
<keyword evidence="8" id="KW-0653">Protein transport</keyword>
<name>A0A517YSF9_9BACT</name>
<keyword evidence="12" id="KW-0282">Flagellum</keyword>
<dbReference type="AlphaFoldDB" id="A0A517YSF9"/>
<evidence type="ECO:0000256" key="1">
    <source>
        <dbReference type="ARBA" id="ARBA00004413"/>
    </source>
</evidence>
<protein>
    <recommendedName>
        <fullName evidence="3">Flagellar FliJ protein</fullName>
    </recommendedName>
</protein>
<keyword evidence="10" id="KW-1006">Bacterial flagellum protein export</keyword>
<dbReference type="EMBL" id="CP036425">
    <property type="protein sequence ID" value="QDU33169.1"/>
    <property type="molecule type" value="Genomic_DNA"/>
</dbReference>
<dbReference type="GO" id="GO:0071973">
    <property type="term" value="P:bacterial-type flagellum-dependent cell motility"/>
    <property type="evidence" value="ECO:0007669"/>
    <property type="project" value="InterPro"/>
</dbReference>
<evidence type="ECO:0000256" key="4">
    <source>
        <dbReference type="ARBA" id="ARBA00022448"/>
    </source>
</evidence>
<dbReference type="Gene3D" id="1.10.287.1700">
    <property type="match status" value="1"/>
</dbReference>
<keyword evidence="5" id="KW-1003">Cell membrane</keyword>
<evidence type="ECO:0000256" key="3">
    <source>
        <dbReference type="ARBA" id="ARBA00020392"/>
    </source>
</evidence>
<keyword evidence="7" id="KW-1005">Bacterial flagellum biogenesis</keyword>
<keyword evidence="12" id="KW-0966">Cell projection</keyword>
<evidence type="ECO:0000256" key="6">
    <source>
        <dbReference type="ARBA" id="ARBA00022500"/>
    </source>
</evidence>
<comment type="similarity">
    <text evidence="2">Belongs to the FliJ family.</text>
</comment>
<evidence type="ECO:0000313" key="12">
    <source>
        <dbReference type="EMBL" id="QDU33169.1"/>
    </source>
</evidence>
<dbReference type="RefSeq" id="WP_200761616.1">
    <property type="nucleotide sequence ID" value="NZ_CP036425.1"/>
</dbReference>
<feature type="coiled-coil region" evidence="11">
    <location>
        <begin position="88"/>
        <end position="122"/>
    </location>
</feature>
<evidence type="ECO:0000256" key="5">
    <source>
        <dbReference type="ARBA" id="ARBA00022475"/>
    </source>
</evidence>
<evidence type="ECO:0000256" key="2">
    <source>
        <dbReference type="ARBA" id="ARBA00010004"/>
    </source>
</evidence>
<evidence type="ECO:0000256" key="8">
    <source>
        <dbReference type="ARBA" id="ARBA00022927"/>
    </source>
</evidence>
<dbReference type="GO" id="GO:0005886">
    <property type="term" value="C:plasma membrane"/>
    <property type="evidence" value="ECO:0007669"/>
    <property type="project" value="UniProtKB-SubCell"/>
</dbReference>
<dbReference type="GO" id="GO:0044781">
    <property type="term" value="P:bacterial-type flagellum organization"/>
    <property type="evidence" value="ECO:0007669"/>
    <property type="project" value="UniProtKB-KW"/>
</dbReference>
<evidence type="ECO:0000256" key="9">
    <source>
        <dbReference type="ARBA" id="ARBA00023136"/>
    </source>
</evidence>
<comment type="subcellular location">
    <subcellularLocation>
        <location evidence="1">Cell membrane</location>
        <topology evidence="1">Peripheral membrane protein</topology>
        <orientation evidence="1">Cytoplasmic side</orientation>
    </subcellularLocation>
</comment>
<dbReference type="NCBIfam" id="TIGR02473">
    <property type="entry name" value="flagell_FliJ"/>
    <property type="match status" value="1"/>
</dbReference>
<proteinExistence type="inferred from homology"/>
<keyword evidence="4" id="KW-0813">Transport</keyword>
<dbReference type="Proteomes" id="UP000317369">
    <property type="component" value="Chromosome"/>
</dbReference>
<dbReference type="GO" id="GO:0009288">
    <property type="term" value="C:bacterial-type flagellum"/>
    <property type="evidence" value="ECO:0007669"/>
    <property type="project" value="InterPro"/>
</dbReference>
<sequence>MPRFRFKLDVLLKHRASEEELCQRDLARLLRSRMIFEDELRRMQQTISQSKHQLGQSLLGKVEISRVAEFASYSGQTTMRGHQIVNKMAELEQHILIAREKLLEATKKRKALELLRDKQKAEWIAAENKRETAELDEIATQKYARVMAMGGNV</sequence>
<dbReference type="KEGG" id="pcor:KS4_12140"/>
<dbReference type="InterPro" id="IPR053716">
    <property type="entry name" value="Flag_assembly_chemotaxis_eff"/>
</dbReference>
<evidence type="ECO:0000256" key="7">
    <source>
        <dbReference type="ARBA" id="ARBA00022795"/>
    </source>
</evidence>
<dbReference type="GO" id="GO:0006935">
    <property type="term" value="P:chemotaxis"/>
    <property type="evidence" value="ECO:0007669"/>
    <property type="project" value="UniProtKB-KW"/>
</dbReference>
<keyword evidence="11" id="KW-0175">Coiled coil</keyword>
<keyword evidence="12" id="KW-0969">Cilium</keyword>
<evidence type="ECO:0000256" key="11">
    <source>
        <dbReference type="SAM" id="Coils"/>
    </source>
</evidence>
<organism evidence="12 13">
    <name type="scientific">Poriferisphaera corsica</name>
    <dbReference type="NCBI Taxonomy" id="2528020"/>
    <lineage>
        <taxon>Bacteria</taxon>
        <taxon>Pseudomonadati</taxon>
        <taxon>Planctomycetota</taxon>
        <taxon>Phycisphaerae</taxon>
        <taxon>Phycisphaerales</taxon>
        <taxon>Phycisphaeraceae</taxon>
        <taxon>Poriferisphaera</taxon>
    </lineage>
</organism>
<evidence type="ECO:0000256" key="10">
    <source>
        <dbReference type="ARBA" id="ARBA00023225"/>
    </source>
</evidence>
<dbReference type="Pfam" id="PF02050">
    <property type="entry name" value="FliJ"/>
    <property type="match status" value="1"/>
</dbReference>